<dbReference type="OrthoDB" id="4829960at2"/>
<dbReference type="AlphaFoldDB" id="A0A1I7MMR9"/>
<accession>A0A1I7MMR9</accession>
<protein>
    <submittedName>
        <fullName evidence="1">Predicted nucleotidyltransferase</fullName>
    </submittedName>
</protein>
<reference evidence="1 2" key="1">
    <citation type="submission" date="2016-10" db="EMBL/GenBank/DDBJ databases">
        <authorList>
            <person name="de Groot N.N."/>
        </authorList>
    </citation>
    <scope>NUCLEOTIDE SEQUENCE [LARGE SCALE GENOMIC DNA]</scope>
    <source>
        <strain evidence="1 2">CGMCC 1.7054</strain>
    </source>
</reference>
<keyword evidence="2" id="KW-1185">Reference proteome</keyword>
<dbReference type="EMBL" id="FPCG01000006">
    <property type="protein sequence ID" value="SFV23236.1"/>
    <property type="molecule type" value="Genomic_DNA"/>
</dbReference>
<gene>
    <name evidence="1" type="ORF">SAMN04487966_106117</name>
</gene>
<sequence>MDVREVLPTLEVLRAIHQEFGEFMLIGSYARDYVCVFEAGRSPARATQDVDVAVAVVDVETYVKRTEHLERDRAGIGSRVILRDAPQAQVDVIPAIADKSVIELKEGVLTDITGMHEAYRSATLEDVEGVTFRVPTLPAMILLKMVAWSMRHEHRDAQDLLELFEAASAWRIDDDDVYCSAQFEQYADFEQACAHMVGQTCVADLPVASPTARTILKSEGHVLLAEVLRDTPSHRCEK</sequence>
<organism evidence="1 2">
    <name type="scientific">Micrococcus terreus</name>
    <dbReference type="NCBI Taxonomy" id="574650"/>
    <lineage>
        <taxon>Bacteria</taxon>
        <taxon>Bacillati</taxon>
        <taxon>Actinomycetota</taxon>
        <taxon>Actinomycetes</taxon>
        <taxon>Micrococcales</taxon>
        <taxon>Micrococcaceae</taxon>
        <taxon>Micrococcus</taxon>
    </lineage>
</organism>
<dbReference type="GO" id="GO:0016740">
    <property type="term" value="F:transferase activity"/>
    <property type="evidence" value="ECO:0007669"/>
    <property type="project" value="UniProtKB-KW"/>
</dbReference>
<evidence type="ECO:0000313" key="2">
    <source>
        <dbReference type="Proteomes" id="UP000198881"/>
    </source>
</evidence>
<dbReference type="STRING" id="574650.SAMN04487966_106117"/>
<keyword evidence="1" id="KW-0808">Transferase</keyword>
<dbReference type="Proteomes" id="UP000198881">
    <property type="component" value="Unassembled WGS sequence"/>
</dbReference>
<evidence type="ECO:0000313" key="1">
    <source>
        <dbReference type="EMBL" id="SFV23236.1"/>
    </source>
</evidence>
<dbReference type="RefSeq" id="WP_143109459.1">
    <property type="nucleotide sequence ID" value="NZ_FPCG01000006.1"/>
</dbReference>
<proteinExistence type="predicted"/>
<name>A0A1I7MMR9_9MICC</name>